<dbReference type="EMBL" id="JADCKQ010000005">
    <property type="protein sequence ID" value="MBI1493554.1"/>
    <property type="molecule type" value="Genomic_DNA"/>
</dbReference>
<dbReference type="PANTHER" id="PTHR13774">
    <property type="entry name" value="PHENAZINE BIOSYNTHESIS PROTEIN"/>
    <property type="match status" value="1"/>
</dbReference>
<dbReference type="Pfam" id="PF02567">
    <property type="entry name" value="PhzC-PhzF"/>
    <property type="match status" value="1"/>
</dbReference>
<evidence type="ECO:0000313" key="2">
    <source>
        <dbReference type="EMBL" id="MBI1493554.1"/>
    </source>
</evidence>
<evidence type="ECO:0000313" key="3">
    <source>
        <dbReference type="Proteomes" id="UP000640583"/>
    </source>
</evidence>
<keyword evidence="3" id="KW-1185">Reference proteome</keyword>
<dbReference type="InterPro" id="IPR003719">
    <property type="entry name" value="Phenazine_PhzF-like"/>
</dbReference>
<dbReference type="GO" id="GO:0005737">
    <property type="term" value="C:cytoplasm"/>
    <property type="evidence" value="ECO:0007669"/>
    <property type="project" value="TreeGrafter"/>
</dbReference>
<protein>
    <submittedName>
        <fullName evidence="2">PhzF family phenazine biosynthesis protein</fullName>
    </submittedName>
</protein>
<dbReference type="NCBIfam" id="TIGR00654">
    <property type="entry name" value="PhzF_family"/>
    <property type="match status" value="1"/>
</dbReference>
<sequence>MPHSFDWVDAFTNHAFGGNGCVVVHEADDMSEADRMALVRETSLSECAFIVESDIADFGARYYLADKEILMAGHPTIATVASLIDRGVIDLSGGAAEFTLEVGAGVLPIKVTGRGPDALISMTQPAPEFGAIQDKSVIAAMYGLNEDDIIAPPQIVSTGTPFCITLLRDKEALRRARLDVDAWAALNPPVTARADLVEPFLVTLGGETQAGHTFSRLLLPAPMPPEDPFTGSATGCMAAYLWHHNLIETSDFRAEQGHWMGRPGAAYVNVLGSREAPAGVEVAGQGKVLMWGILEV</sequence>
<dbReference type="Proteomes" id="UP000640583">
    <property type="component" value="Unassembled WGS sequence"/>
</dbReference>
<evidence type="ECO:0000256" key="1">
    <source>
        <dbReference type="PIRSR" id="PIRSR016184-1"/>
    </source>
</evidence>
<gene>
    <name evidence="2" type="ORF">H1D41_07920</name>
</gene>
<name>A0A8J7LKY1_9RHOB</name>
<dbReference type="AlphaFoldDB" id="A0A8J7LKY1"/>
<dbReference type="Gene3D" id="3.10.310.10">
    <property type="entry name" value="Diaminopimelate Epimerase, Chain A, domain 1"/>
    <property type="match status" value="2"/>
</dbReference>
<dbReference type="PIRSF" id="PIRSF016184">
    <property type="entry name" value="PhzC_PhzF"/>
    <property type="match status" value="1"/>
</dbReference>
<comment type="caution">
    <text evidence="2">The sequence shown here is derived from an EMBL/GenBank/DDBJ whole genome shotgun (WGS) entry which is preliminary data.</text>
</comment>
<reference evidence="2" key="1">
    <citation type="submission" date="2020-10" db="EMBL/GenBank/DDBJ databases">
        <title>Paenihalocynthiibacter styelae gen. nov., sp. nov., isolated from stalked sea squirt Styela clava.</title>
        <authorList>
            <person name="Kim Y.-O."/>
            <person name="Yoon J.-H."/>
        </authorList>
    </citation>
    <scope>NUCLEOTIDE SEQUENCE</scope>
    <source>
        <strain evidence="2">MYP1-1</strain>
    </source>
</reference>
<accession>A0A8J7LKY1</accession>
<dbReference type="SUPFAM" id="SSF54506">
    <property type="entry name" value="Diaminopimelate epimerase-like"/>
    <property type="match status" value="1"/>
</dbReference>
<feature type="active site" evidence="1">
    <location>
        <position position="46"/>
    </location>
</feature>
<dbReference type="RefSeq" id="WP_228848394.1">
    <property type="nucleotide sequence ID" value="NZ_JADCKQ010000005.1"/>
</dbReference>
<organism evidence="2 3">
    <name type="scientific">Halocynthiibacter styelae</name>
    <dbReference type="NCBI Taxonomy" id="2761955"/>
    <lineage>
        <taxon>Bacteria</taxon>
        <taxon>Pseudomonadati</taxon>
        <taxon>Pseudomonadota</taxon>
        <taxon>Alphaproteobacteria</taxon>
        <taxon>Rhodobacterales</taxon>
        <taxon>Paracoccaceae</taxon>
        <taxon>Halocynthiibacter</taxon>
    </lineage>
</organism>
<proteinExistence type="predicted"/>
<dbReference type="GO" id="GO:0016853">
    <property type="term" value="F:isomerase activity"/>
    <property type="evidence" value="ECO:0007669"/>
    <property type="project" value="TreeGrafter"/>
</dbReference>